<evidence type="ECO:0000313" key="3">
    <source>
        <dbReference type="Proteomes" id="UP000001072"/>
    </source>
</evidence>
<dbReference type="AlphaFoldDB" id="F4S9Z2"/>
<dbReference type="InterPro" id="IPR011989">
    <property type="entry name" value="ARM-like"/>
</dbReference>
<dbReference type="GO" id="GO:0043539">
    <property type="term" value="F:protein serine/threonine kinase activator activity"/>
    <property type="evidence" value="ECO:0007669"/>
    <property type="project" value="TreeGrafter"/>
</dbReference>
<evidence type="ECO:0000313" key="2">
    <source>
        <dbReference type="EMBL" id="EGF98546.1"/>
    </source>
</evidence>
<dbReference type="Proteomes" id="UP000001072">
    <property type="component" value="Unassembled WGS sequence"/>
</dbReference>
<dbReference type="GO" id="GO:0035556">
    <property type="term" value="P:intracellular signal transduction"/>
    <property type="evidence" value="ECO:0007669"/>
    <property type="project" value="TreeGrafter"/>
</dbReference>
<dbReference type="STRING" id="747676.F4S9Z2"/>
<evidence type="ECO:0000256" key="1">
    <source>
        <dbReference type="ARBA" id="ARBA00011012"/>
    </source>
</evidence>
<dbReference type="GeneID" id="18937287"/>
<dbReference type="VEuPathDB" id="FungiDB:MELLADRAFT_95613"/>
<dbReference type="Pfam" id="PF08569">
    <property type="entry name" value="Mo25"/>
    <property type="match status" value="1"/>
</dbReference>
<dbReference type="InterPro" id="IPR016024">
    <property type="entry name" value="ARM-type_fold"/>
</dbReference>
<dbReference type="PANTHER" id="PTHR10182">
    <property type="entry name" value="CALCIUM-BINDING PROTEIN 39-RELATED"/>
    <property type="match status" value="1"/>
</dbReference>
<dbReference type="OrthoDB" id="609103at2759"/>
<dbReference type="Gene3D" id="1.25.10.10">
    <property type="entry name" value="Leucine-rich Repeat Variant"/>
    <property type="match status" value="1"/>
</dbReference>
<gene>
    <name evidence="2" type="ORF">MELLADRAFT_95613</name>
</gene>
<proteinExistence type="inferred from homology"/>
<dbReference type="KEGG" id="mlr:MELLADRAFT_95613"/>
<sequence>MLLKEMLRHEVMAKILLYSDCEQTTLGMACDAISSCKACKIRFDRSNYNVMNKYVSNKDNLKILMKFLEDRSENIQFKAFHVFNVQSF</sequence>
<dbReference type="RefSeq" id="XP_007418184.1">
    <property type="nucleotide sequence ID" value="XM_007418122.1"/>
</dbReference>
<organism evidence="3">
    <name type="scientific">Melampsora larici-populina (strain 98AG31 / pathotype 3-4-7)</name>
    <name type="common">Poplar leaf rust fungus</name>
    <dbReference type="NCBI Taxonomy" id="747676"/>
    <lineage>
        <taxon>Eukaryota</taxon>
        <taxon>Fungi</taxon>
        <taxon>Dikarya</taxon>
        <taxon>Basidiomycota</taxon>
        <taxon>Pucciniomycotina</taxon>
        <taxon>Pucciniomycetes</taxon>
        <taxon>Pucciniales</taxon>
        <taxon>Melampsoraceae</taxon>
        <taxon>Melampsora</taxon>
    </lineage>
</organism>
<reference evidence="3" key="1">
    <citation type="journal article" date="2011" name="Proc. Natl. Acad. Sci. U.S.A.">
        <title>Obligate biotrophy features unraveled by the genomic analysis of rust fungi.</title>
        <authorList>
            <person name="Duplessis S."/>
            <person name="Cuomo C.A."/>
            <person name="Lin Y.-C."/>
            <person name="Aerts A."/>
            <person name="Tisserant E."/>
            <person name="Veneault-Fourrey C."/>
            <person name="Joly D.L."/>
            <person name="Hacquard S."/>
            <person name="Amselem J."/>
            <person name="Cantarel B.L."/>
            <person name="Chiu R."/>
            <person name="Coutinho P.M."/>
            <person name="Feau N."/>
            <person name="Field M."/>
            <person name="Frey P."/>
            <person name="Gelhaye E."/>
            <person name="Goldberg J."/>
            <person name="Grabherr M.G."/>
            <person name="Kodira C.D."/>
            <person name="Kohler A."/>
            <person name="Kuees U."/>
            <person name="Lindquist E.A."/>
            <person name="Lucas S.M."/>
            <person name="Mago R."/>
            <person name="Mauceli E."/>
            <person name="Morin E."/>
            <person name="Murat C."/>
            <person name="Pangilinan J.L."/>
            <person name="Park R."/>
            <person name="Pearson M."/>
            <person name="Quesneville H."/>
            <person name="Rouhier N."/>
            <person name="Sakthikumar S."/>
            <person name="Salamov A.A."/>
            <person name="Schmutz J."/>
            <person name="Selles B."/>
            <person name="Shapiro H."/>
            <person name="Tanguay P."/>
            <person name="Tuskan G.A."/>
            <person name="Henrissat B."/>
            <person name="Van de Peer Y."/>
            <person name="Rouze P."/>
            <person name="Ellis J.G."/>
            <person name="Dodds P.N."/>
            <person name="Schein J.E."/>
            <person name="Zhong S."/>
            <person name="Hamelin R.C."/>
            <person name="Grigoriev I.V."/>
            <person name="Szabo L.J."/>
            <person name="Martin F."/>
        </authorList>
    </citation>
    <scope>NUCLEOTIDE SEQUENCE [LARGE SCALE GENOMIC DNA]</scope>
    <source>
        <strain evidence="3">98AG31 / pathotype 3-4-7</strain>
    </source>
</reference>
<dbReference type="EMBL" id="GL883174">
    <property type="protein sequence ID" value="EGF98546.1"/>
    <property type="molecule type" value="Genomic_DNA"/>
</dbReference>
<dbReference type="PANTHER" id="PTHR10182:SF3">
    <property type="entry name" value="PROTEIN MO25"/>
    <property type="match status" value="1"/>
</dbReference>
<accession>F4S9Z2</accession>
<comment type="similarity">
    <text evidence="1">Belongs to the Mo25 family.</text>
</comment>
<dbReference type="InParanoid" id="F4S9Z2"/>
<dbReference type="SUPFAM" id="SSF48371">
    <property type="entry name" value="ARM repeat"/>
    <property type="match status" value="1"/>
</dbReference>
<name>F4S9Z2_MELLP</name>
<protein>
    <submittedName>
        <fullName evidence="2">Uncharacterized protein</fullName>
    </submittedName>
</protein>
<dbReference type="eggNOG" id="KOG1566">
    <property type="taxonomic scope" value="Eukaryota"/>
</dbReference>
<dbReference type="InterPro" id="IPR013878">
    <property type="entry name" value="Mo25"/>
</dbReference>
<keyword evidence="3" id="KW-1185">Reference proteome</keyword>
<dbReference type="HOGENOM" id="CLU_2469566_0_0_1"/>